<organism evidence="1">
    <name type="scientific">marine metagenome</name>
    <dbReference type="NCBI Taxonomy" id="408172"/>
    <lineage>
        <taxon>unclassified sequences</taxon>
        <taxon>metagenomes</taxon>
        <taxon>ecological metagenomes</taxon>
    </lineage>
</organism>
<proteinExistence type="predicted"/>
<name>A0A381S7U8_9ZZZZ</name>
<reference evidence="1" key="1">
    <citation type="submission" date="2018-05" db="EMBL/GenBank/DDBJ databases">
        <authorList>
            <person name="Lanie J.A."/>
            <person name="Ng W.-L."/>
            <person name="Kazmierczak K.M."/>
            <person name="Andrzejewski T.M."/>
            <person name="Davidsen T.M."/>
            <person name="Wayne K.J."/>
            <person name="Tettelin H."/>
            <person name="Glass J.I."/>
            <person name="Rusch D."/>
            <person name="Podicherti R."/>
            <person name="Tsui H.-C.T."/>
            <person name="Winkler M.E."/>
        </authorList>
    </citation>
    <scope>NUCLEOTIDE SEQUENCE</scope>
</reference>
<evidence type="ECO:0000313" key="1">
    <source>
        <dbReference type="EMBL" id="SUZ99579.1"/>
    </source>
</evidence>
<accession>A0A381S7U8</accession>
<sequence>MIAWPLTADFVDHLVQIVQPTRFRSE</sequence>
<protein>
    <submittedName>
        <fullName evidence="1">Uncharacterized protein</fullName>
    </submittedName>
</protein>
<gene>
    <name evidence="1" type="ORF">METZ01_LOCUS52433</name>
</gene>
<dbReference type="AlphaFoldDB" id="A0A381S7U8"/>
<dbReference type="EMBL" id="UINC01002715">
    <property type="protein sequence ID" value="SUZ99579.1"/>
    <property type="molecule type" value="Genomic_DNA"/>
</dbReference>